<keyword evidence="1" id="KW-1133">Transmembrane helix</keyword>
<dbReference type="EMBL" id="MH001227">
    <property type="protein sequence ID" value="AYC65882.1"/>
    <property type="molecule type" value="Genomic_DNA"/>
</dbReference>
<accession>A0A386B2C1</accession>
<protein>
    <submittedName>
        <fullName evidence="2">NADH dehydrogenase subunit 4L</fullName>
    </submittedName>
</protein>
<feature type="transmembrane region" description="Helical" evidence="1">
    <location>
        <begin position="30"/>
        <end position="48"/>
    </location>
</feature>
<keyword evidence="1" id="KW-0812">Transmembrane</keyword>
<feature type="transmembrane region" description="Helical" evidence="1">
    <location>
        <begin position="6"/>
        <end position="23"/>
    </location>
</feature>
<dbReference type="Gene3D" id="1.10.287.3510">
    <property type="match status" value="1"/>
</dbReference>
<reference evidence="2" key="1">
    <citation type="journal article" date="2018" name="Syst. Biol.">
        <title>Mitochondrial Genome Fragmentation Unites the Parasitic Lice of Eutherian Mammals.</title>
        <authorList>
            <person name="Song F."/>
            <person name="Li H."/>
            <person name="Liu G.-H."/>
            <person name="Wang W."/>
            <person name="James P."/>
            <person name="Colwell D.D."/>
            <person name="Tran A."/>
            <person name="Gong S."/>
            <person name="Cai W."/>
            <person name="Shao R."/>
        </authorList>
    </citation>
    <scope>NUCLEOTIDE SEQUENCE</scope>
</reference>
<proteinExistence type="predicted"/>
<sequence length="91" mass="10402">MEVIVYFLVLISLIKTFSTYKAINVLLSMEFLFFSNILVASVTAYFIFYVSSLIIFLMFIMVSESIMGLSLLVKMMSIEGNSKLNSYLKLN</sequence>
<organism evidence="2">
    <name type="scientific">Amyrsidea minuta</name>
    <dbReference type="NCBI Taxonomy" id="2364307"/>
    <lineage>
        <taxon>Eukaryota</taxon>
        <taxon>Metazoa</taxon>
        <taxon>Ecdysozoa</taxon>
        <taxon>Arthropoda</taxon>
        <taxon>Hexapoda</taxon>
        <taxon>Insecta</taxon>
        <taxon>Pterygota</taxon>
        <taxon>Neoptera</taxon>
        <taxon>Paraneoptera</taxon>
        <taxon>Psocodea</taxon>
        <taxon>Troctomorpha</taxon>
        <taxon>Phthiraptera</taxon>
        <taxon>Amblycera</taxon>
        <taxon>Menoponidae</taxon>
        <taxon>Amyrsidea</taxon>
    </lineage>
</organism>
<keyword evidence="2" id="KW-0496">Mitochondrion</keyword>
<dbReference type="AlphaFoldDB" id="A0A386B2C1"/>
<evidence type="ECO:0000256" key="1">
    <source>
        <dbReference type="SAM" id="Phobius"/>
    </source>
</evidence>
<evidence type="ECO:0000313" key="2">
    <source>
        <dbReference type="EMBL" id="AYC65882.1"/>
    </source>
</evidence>
<name>A0A386B2C1_9NEOP</name>
<gene>
    <name evidence="2" type="primary">ND4L</name>
</gene>
<keyword evidence="1" id="KW-0472">Membrane</keyword>
<geneLocation type="mitochondrion" evidence="2"/>